<proteinExistence type="inferred from homology"/>
<sequence>MFKEDDDEEDNTFGVTRYPCMPSLVALQQMRNRLHLANLGKKLMKWTAVAAMTELRNIALQIDSVYKNFSEDMCEAFIMLARCRYFNPSLNQMVVEGCPNQAEICVTSSTRTASGVKVIKYEIIENNTHPYEHLGIGKGGQMILDTKKTWLDLLKRIILMVELRKNFKLVEEMQKSANKKMNVLGKVVVPKCKATCTYIIDALEELARDEFYRRKMILEVKGKGEKDPKCSSECSLICDEDENKPMHLAMNDHVTQILQLVNSIDDKKFSESDIKDFLGLGEELKSKLYDSIKPTSNFDEIDDKDNAKTDIPAEHKVQLDTQLNLPLDEKENMDPVEVEIKEITKIVRIRNKDGTYREVKKTIKIQKETKIIENTSNLSVSNNKVLYEPSTSSSKSTPSRETRIQMINLKNCNIPTQQTKVRESDKKLNTVLCDNLVLEKDLSESSLEIDMEYLKSKYFCTNCPICKELSSEIFKVQDIEELYEKYQLDEKNLFETEEMKGNNK</sequence>
<keyword evidence="2" id="KW-0813">Transport</keyword>
<evidence type="ECO:0000313" key="5">
    <source>
        <dbReference type="EMBL" id="KPJ11004.1"/>
    </source>
</evidence>
<dbReference type="InParanoid" id="A0A194R0F3"/>
<dbReference type="AlphaFoldDB" id="A0A194R0F3"/>
<gene>
    <name evidence="5" type="ORF">RR48_10184</name>
</gene>
<evidence type="ECO:0000256" key="1">
    <source>
        <dbReference type="ARBA" id="ARBA00005850"/>
    </source>
</evidence>
<protein>
    <submittedName>
        <fullName evidence="5">V-type proton ATPase subunit D 1</fullName>
    </submittedName>
</protein>
<name>A0A194R0F3_PAPMA</name>
<keyword evidence="6" id="KW-1185">Reference proteome</keyword>
<dbReference type="GO" id="GO:0046961">
    <property type="term" value="F:proton-transporting ATPase activity, rotational mechanism"/>
    <property type="evidence" value="ECO:0007669"/>
    <property type="project" value="InterPro"/>
</dbReference>
<dbReference type="PANTHER" id="PTHR11671">
    <property type="entry name" value="V-TYPE ATP SYNTHASE SUBUNIT D"/>
    <property type="match status" value="1"/>
</dbReference>
<dbReference type="Gene3D" id="1.10.287.3240">
    <property type="match status" value="1"/>
</dbReference>
<dbReference type="InterPro" id="IPR002699">
    <property type="entry name" value="V_ATPase_D"/>
</dbReference>
<dbReference type="Pfam" id="PF01813">
    <property type="entry name" value="ATP-synt_D"/>
    <property type="match status" value="1"/>
</dbReference>
<reference evidence="5 6" key="1">
    <citation type="journal article" date="2015" name="Nat. Commun.">
        <title>Outbred genome sequencing and CRISPR/Cas9 gene editing in butterflies.</title>
        <authorList>
            <person name="Li X."/>
            <person name="Fan D."/>
            <person name="Zhang W."/>
            <person name="Liu G."/>
            <person name="Zhang L."/>
            <person name="Zhao L."/>
            <person name="Fang X."/>
            <person name="Chen L."/>
            <person name="Dong Y."/>
            <person name="Chen Y."/>
            <person name="Ding Y."/>
            <person name="Zhao R."/>
            <person name="Feng M."/>
            <person name="Zhu Y."/>
            <person name="Feng Y."/>
            <person name="Jiang X."/>
            <person name="Zhu D."/>
            <person name="Xiang H."/>
            <person name="Feng X."/>
            <person name="Li S."/>
            <person name="Wang J."/>
            <person name="Zhang G."/>
            <person name="Kronforst M.R."/>
            <person name="Wang W."/>
        </authorList>
    </citation>
    <scope>NUCLEOTIDE SEQUENCE [LARGE SCALE GENOMIC DNA]</scope>
    <source>
        <strain evidence="5">Ya'a_city_454_Pm</strain>
        <tissue evidence="5">Whole body</tissue>
    </source>
</reference>
<evidence type="ECO:0000256" key="3">
    <source>
        <dbReference type="ARBA" id="ARBA00023065"/>
    </source>
</evidence>
<comment type="function">
    <text evidence="4">Subunit of the V1 complex of vacuolar(H+)-ATPase (V-ATPase), a multisubunit enzyme composed of a peripheral complex (V1) that hydrolyzes ATP and a membrane integral complex (V0) that translocates protons. V-ATPase is responsible for acidifying and maintaining the pH of intracellular compartments and in some cell types, is targeted to the plasma membrane, where it is responsible for acidifying the extracellular environment.</text>
</comment>
<evidence type="ECO:0000256" key="4">
    <source>
        <dbReference type="ARBA" id="ARBA00045737"/>
    </source>
</evidence>
<dbReference type="STRING" id="76193.A0A194R0F3"/>
<dbReference type="EMBL" id="KQ460890">
    <property type="protein sequence ID" value="KPJ11004.1"/>
    <property type="molecule type" value="Genomic_DNA"/>
</dbReference>
<evidence type="ECO:0000313" key="6">
    <source>
        <dbReference type="Proteomes" id="UP000053240"/>
    </source>
</evidence>
<dbReference type="NCBIfam" id="TIGR00309">
    <property type="entry name" value="V_ATPase_subD"/>
    <property type="match status" value="1"/>
</dbReference>
<organism evidence="5 6">
    <name type="scientific">Papilio machaon</name>
    <name type="common">Old World swallowtail butterfly</name>
    <dbReference type="NCBI Taxonomy" id="76193"/>
    <lineage>
        <taxon>Eukaryota</taxon>
        <taxon>Metazoa</taxon>
        <taxon>Ecdysozoa</taxon>
        <taxon>Arthropoda</taxon>
        <taxon>Hexapoda</taxon>
        <taxon>Insecta</taxon>
        <taxon>Pterygota</taxon>
        <taxon>Neoptera</taxon>
        <taxon>Endopterygota</taxon>
        <taxon>Lepidoptera</taxon>
        <taxon>Glossata</taxon>
        <taxon>Ditrysia</taxon>
        <taxon>Papilionoidea</taxon>
        <taxon>Papilionidae</taxon>
        <taxon>Papilioninae</taxon>
        <taxon>Papilio</taxon>
    </lineage>
</organism>
<keyword evidence="3" id="KW-0406">Ion transport</keyword>
<evidence type="ECO:0000256" key="2">
    <source>
        <dbReference type="ARBA" id="ARBA00022448"/>
    </source>
</evidence>
<accession>A0A194R0F3</accession>
<comment type="similarity">
    <text evidence="1">Belongs to the V-ATPase D subunit family.</text>
</comment>
<dbReference type="Proteomes" id="UP000053240">
    <property type="component" value="Unassembled WGS sequence"/>
</dbReference>